<gene>
    <name evidence="2" type="ORF">EHAR0213_LOCUS17577</name>
</gene>
<dbReference type="AlphaFoldDB" id="A0A7S3JNU9"/>
<feature type="chain" id="PRO_5030683026" evidence="1">
    <location>
        <begin position="17"/>
        <end position="237"/>
    </location>
</feature>
<dbReference type="EMBL" id="HBII01041953">
    <property type="protein sequence ID" value="CAE0358654.1"/>
    <property type="molecule type" value="Transcribed_RNA"/>
</dbReference>
<proteinExistence type="predicted"/>
<organism evidence="2">
    <name type="scientific">Euplotes harpa</name>
    <dbReference type="NCBI Taxonomy" id="151035"/>
    <lineage>
        <taxon>Eukaryota</taxon>
        <taxon>Sar</taxon>
        <taxon>Alveolata</taxon>
        <taxon>Ciliophora</taxon>
        <taxon>Intramacronucleata</taxon>
        <taxon>Spirotrichea</taxon>
        <taxon>Hypotrichia</taxon>
        <taxon>Euplotida</taxon>
        <taxon>Euplotidae</taxon>
        <taxon>Euplotes</taxon>
    </lineage>
</organism>
<accession>A0A7S3JNU9</accession>
<protein>
    <submittedName>
        <fullName evidence="2">Uncharacterized protein</fullName>
    </submittedName>
</protein>
<sequence length="237" mass="26112">MKVLLLIAFMIAAATAASIAEKNGKLHFEADSNPSSPIGLLMKGLINPRNEGENNVQTFFRLAEQLIPLAESKLADKPGNYKFTRYWCYGTAGDAISVCFYMNAELWVGWRVGQIGKTGSYNVTYTPYTLFRAGGNASASSYPAEVSYGAYFSIVDIQIPVNLLLAQTQICYSATFAMAPTQAYTAISTNLLQCMRSVPDMTPWSCERIKGVEFKHLSWAFTAGLNLNLLPYTCINF</sequence>
<evidence type="ECO:0000256" key="1">
    <source>
        <dbReference type="SAM" id="SignalP"/>
    </source>
</evidence>
<evidence type="ECO:0000313" key="2">
    <source>
        <dbReference type="EMBL" id="CAE0358654.1"/>
    </source>
</evidence>
<name>A0A7S3JNU9_9SPIT</name>
<reference evidence="2" key="1">
    <citation type="submission" date="2021-01" db="EMBL/GenBank/DDBJ databases">
        <authorList>
            <person name="Corre E."/>
            <person name="Pelletier E."/>
            <person name="Niang G."/>
            <person name="Scheremetjew M."/>
            <person name="Finn R."/>
            <person name="Kale V."/>
            <person name="Holt S."/>
            <person name="Cochrane G."/>
            <person name="Meng A."/>
            <person name="Brown T."/>
            <person name="Cohen L."/>
        </authorList>
    </citation>
    <scope>NUCLEOTIDE SEQUENCE</scope>
    <source>
        <strain evidence="2">FSP1.4</strain>
    </source>
</reference>
<keyword evidence="1" id="KW-0732">Signal</keyword>
<feature type="signal peptide" evidence="1">
    <location>
        <begin position="1"/>
        <end position="16"/>
    </location>
</feature>